<evidence type="ECO:0000313" key="2">
    <source>
        <dbReference type="EMBL" id="JAH92954.1"/>
    </source>
</evidence>
<dbReference type="EMBL" id="GBXM01015623">
    <property type="protein sequence ID" value="JAH92954.1"/>
    <property type="molecule type" value="Transcribed_RNA"/>
</dbReference>
<protein>
    <submittedName>
        <fullName evidence="2">Uncharacterized protein</fullName>
    </submittedName>
</protein>
<feature type="transmembrane region" description="Helical" evidence="1">
    <location>
        <begin position="37"/>
        <end position="62"/>
    </location>
</feature>
<organism evidence="2">
    <name type="scientific">Anguilla anguilla</name>
    <name type="common">European freshwater eel</name>
    <name type="synonym">Muraena anguilla</name>
    <dbReference type="NCBI Taxonomy" id="7936"/>
    <lineage>
        <taxon>Eukaryota</taxon>
        <taxon>Metazoa</taxon>
        <taxon>Chordata</taxon>
        <taxon>Craniata</taxon>
        <taxon>Vertebrata</taxon>
        <taxon>Euteleostomi</taxon>
        <taxon>Actinopterygii</taxon>
        <taxon>Neopterygii</taxon>
        <taxon>Teleostei</taxon>
        <taxon>Anguilliformes</taxon>
        <taxon>Anguillidae</taxon>
        <taxon>Anguilla</taxon>
    </lineage>
</organism>
<reference evidence="2" key="1">
    <citation type="submission" date="2014-11" db="EMBL/GenBank/DDBJ databases">
        <authorList>
            <person name="Amaro Gonzalez C."/>
        </authorList>
    </citation>
    <scope>NUCLEOTIDE SEQUENCE</scope>
</reference>
<feature type="transmembrane region" description="Helical" evidence="1">
    <location>
        <begin position="6"/>
        <end position="25"/>
    </location>
</feature>
<keyword evidence="1" id="KW-0472">Membrane</keyword>
<sequence>MPGNQLICSCFCYLCCYFSFFLHFLPHCSNFLCLRSLPYLWSQCLFVVSFVFITCLCTPYLIGLVSVYLRSVAGCGLVIIPCISASLSVYSPSVQTSYSPFSFIKHHGEEDTVMWEREWPTGHPPPTSVNYLKQGQARSVNN</sequence>
<accession>A0A0E9WRA5</accession>
<feature type="transmembrane region" description="Helical" evidence="1">
    <location>
        <begin position="68"/>
        <end position="90"/>
    </location>
</feature>
<proteinExistence type="predicted"/>
<evidence type="ECO:0000256" key="1">
    <source>
        <dbReference type="SAM" id="Phobius"/>
    </source>
</evidence>
<keyword evidence="1" id="KW-1133">Transmembrane helix</keyword>
<keyword evidence="1" id="KW-0812">Transmembrane</keyword>
<reference evidence="2" key="2">
    <citation type="journal article" date="2015" name="Fish Shellfish Immunol.">
        <title>Early steps in the European eel (Anguilla anguilla)-Vibrio vulnificus interaction in the gills: Role of the RtxA13 toxin.</title>
        <authorList>
            <person name="Callol A."/>
            <person name="Pajuelo D."/>
            <person name="Ebbesson L."/>
            <person name="Teles M."/>
            <person name="MacKenzie S."/>
            <person name="Amaro C."/>
        </authorList>
    </citation>
    <scope>NUCLEOTIDE SEQUENCE</scope>
</reference>
<name>A0A0E9WRA5_ANGAN</name>
<dbReference type="AlphaFoldDB" id="A0A0E9WRA5"/>